<dbReference type="InterPro" id="IPR004839">
    <property type="entry name" value="Aminotransferase_I/II_large"/>
</dbReference>
<dbReference type="SUPFAM" id="SSF53383">
    <property type="entry name" value="PLP-dependent transferases"/>
    <property type="match status" value="1"/>
</dbReference>
<dbReference type="Pfam" id="PF00155">
    <property type="entry name" value="Aminotran_1_2"/>
    <property type="match status" value="1"/>
</dbReference>
<dbReference type="PANTHER" id="PTHR43643:SF3">
    <property type="entry name" value="HISTIDINOL-PHOSPHATE AMINOTRANSFERASE"/>
    <property type="match status" value="1"/>
</dbReference>
<evidence type="ECO:0000256" key="2">
    <source>
        <dbReference type="ARBA" id="ARBA00011738"/>
    </source>
</evidence>
<comment type="catalytic activity">
    <reaction evidence="6">
        <text>an aromatic L-alpha-amino acid + 2-oxoglutarate = an aromatic oxo-acid + L-glutamate</text>
        <dbReference type="Rhea" id="RHEA:17533"/>
        <dbReference type="ChEBI" id="CHEBI:16810"/>
        <dbReference type="ChEBI" id="CHEBI:29985"/>
        <dbReference type="ChEBI" id="CHEBI:73309"/>
        <dbReference type="ChEBI" id="CHEBI:84824"/>
        <dbReference type="EC" id="2.6.1.57"/>
    </reaction>
</comment>
<keyword evidence="4 6" id="KW-0808">Transferase</keyword>
<dbReference type="EMBL" id="RZNC01000005">
    <property type="protein sequence ID" value="RWZ59373.1"/>
    <property type="molecule type" value="Genomic_DNA"/>
</dbReference>
<evidence type="ECO:0000259" key="7">
    <source>
        <dbReference type="Pfam" id="PF00155"/>
    </source>
</evidence>
<dbReference type="OrthoDB" id="9809616at2"/>
<dbReference type="GO" id="GO:0000105">
    <property type="term" value="P:L-histidine biosynthetic process"/>
    <property type="evidence" value="ECO:0007669"/>
    <property type="project" value="InterPro"/>
</dbReference>
<dbReference type="NCBIfam" id="NF002878">
    <property type="entry name" value="PRK03321.1"/>
    <property type="match status" value="1"/>
</dbReference>
<evidence type="ECO:0000313" key="9">
    <source>
        <dbReference type="Proteomes" id="UP000288603"/>
    </source>
</evidence>
<dbReference type="InterPro" id="IPR024892">
    <property type="entry name" value="ArAT"/>
</dbReference>
<dbReference type="PANTHER" id="PTHR43643">
    <property type="entry name" value="HISTIDINOL-PHOSPHATE AMINOTRANSFERASE 2"/>
    <property type="match status" value="1"/>
</dbReference>
<accession>A0A3S4DUC5</accession>
<evidence type="ECO:0000256" key="5">
    <source>
        <dbReference type="ARBA" id="ARBA00022898"/>
    </source>
</evidence>
<gene>
    <name evidence="6" type="primary">pat</name>
    <name evidence="8" type="ORF">ELQ92_13445</name>
</gene>
<organism evidence="8 9">
    <name type="scientific">Labedella populi</name>
    <dbReference type="NCBI Taxonomy" id="2498850"/>
    <lineage>
        <taxon>Bacteria</taxon>
        <taxon>Bacillati</taxon>
        <taxon>Actinomycetota</taxon>
        <taxon>Actinomycetes</taxon>
        <taxon>Micrococcales</taxon>
        <taxon>Microbacteriaceae</taxon>
        <taxon>Labedella</taxon>
    </lineage>
</organism>
<proteinExistence type="inferred from homology"/>
<comment type="caution">
    <text evidence="8">The sequence shown here is derived from an EMBL/GenBank/DDBJ whole genome shotgun (WGS) entry which is preliminary data.</text>
</comment>
<dbReference type="Proteomes" id="UP000288603">
    <property type="component" value="Unassembled WGS sequence"/>
</dbReference>
<dbReference type="InterPro" id="IPR005861">
    <property type="entry name" value="HisP_aminotrans"/>
</dbReference>
<evidence type="ECO:0000313" key="8">
    <source>
        <dbReference type="EMBL" id="RWZ59373.1"/>
    </source>
</evidence>
<evidence type="ECO:0000256" key="1">
    <source>
        <dbReference type="ARBA" id="ARBA00001933"/>
    </source>
</evidence>
<evidence type="ECO:0000256" key="4">
    <source>
        <dbReference type="ARBA" id="ARBA00022679"/>
    </source>
</evidence>
<dbReference type="Gene3D" id="3.40.640.10">
    <property type="entry name" value="Type I PLP-dependent aspartate aminotransferase-like (Major domain)"/>
    <property type="match status" value="1"/>
</dbReference>
<reference evidence="8 9" key="1">
    <citation type="submission" date="2018-12" db="EMBL/GenBank/DDBJ databases">
        <authorList>
            <person name="Li F."/>
        </authorList>
    </citation>
    <scope>NUCLEOTIDE SEQUENCE [LARGE SCALE GENOMIC DNA]</scope>
    <source>
        <strain evidence="8 9">8H24J-4-2</strain>
    </source>
</reference>
<evidence type="ECO:0000256" key="3">
    <source>
        <dbReference type="ARBA" id="ARBA00022576"/>
    </source>
</evidence>
<dbReference type="RefSeq" id="WP_128499941.1">
    <property type="nucleotide sequence ID" value="NZ_RZNC01000005.1"/>
</dbReference>
<dbReference type="InterPro" id="IPR050106">
    <property type="entry name" value="HistidinolP_aminotransfase"/>
</dbReference>
<dbReference type="AlphaFoldDB" id="A0A3S4DUC5"/>
<name>A0A3S4DUC5_9MICO</name>
<dbReference type="InterPro" id="IPR015422">
    <property type="entry name" value="PyrdxlP-dep_Trfase_small"/>
</dbReference>
<dbReference type="GO" id="GO:0004400">
    <property type="term" value="F:histidinol-phosphate transaminase activity"/>
    <property type="evidence" value="ECO:0007669"/>
    <property type="project" value="InterPro"/>
</dbReference>
<dbReference type="PROSITE" id="PS00599">
    <property type="entry name" value="AA_TRANSFER_CLASS_2"/>
    <property type="match status" value="1"/>
</dbReference>
<protein>
    <recommendedName>
        <fullName evidence="6">Aromatic amino acid aminotransferase</fullName>
        <shortName evidence="6">ArAT</shortName>
        <ecNumber evidence="6">2.6.1.57</ecNumber>
    </recommendedName>
</protein>
<dbReference type="GO" id="GO:0008793">
    <property type="term" value="F:aromatic-amino-acid transaminase activity"/>
    <property type="evidence" value="ECO:0007669"/>
    <property type="project" value="UniProtKB-UniRule"/>
</dbReference>
<sequence length="365" mass="38193">MVKLRPEILATPPYRQGKPAGADAFKLSSNENPFPPLPGVLEAVMSAVAVNRYPDASALALREVLAERHGLSVDEVHVGAGSVALLSQLITAAAGPGDEVVYAWRSFEAYPGLVTVAGATSVQIPNRPDHSHDLEAMAAAVTERTRVVIVCSPNNPTGTVVSADEIDAFLDRIPSDVLVLLDEAYAEFVTGPGVVDGLRLVGTRPNLVVLRTFSKAYGLAGLRIGWAAGPAVVLDAARAAAIPLSVTEPAQQAAIASLRLEDELLARVRSLVALRDSLAGDLRAAGLAVPEAHGNFLWIPAGDEATRAGEILVESGVVARVFPGEGVRVSVGEDDAAGRIVVAAARIVEMLPAHHPARRTEVRVD</sequence>
<feature type="modified residue" description="N6-(pyridoxal phosphate)lysine" evidence="6">
    <location>
        <position position="215"/>
    </location>
</feature>
<comment type="subunit">
    <text evidence="2 6">Homodimer.</text>
</comment>
<dbReference type="Gene3D" id="3.90.1150.10">
    <property type="entry name" value="Aspartate Aminotransferase, domain 1"/>
    <property type="match status" value="1"/>
</dbReference>
<comment type="similarity">
    <text evidence="6">Belongs to the class-II pyridoxal-phosphate-dependent aminotransferase family.</text>
</comment>
<dbReference type="CDD" id="cd00609">
    <property type="entry name" value="AAT_like"/>
    <property type="match status" value="1"/>
</dbReference>
<keyword evidence="5 6" id="KW-0663">Pyridoxal phosphate</keyword>
<comment type="cofactor">
    <cofactor evidence="1 6">
        <name>pyridoxal 5'-phosphate</name>
        <dbReference type="ChEBI" id="CHEBI:597326"/>
    </cofactor>
</comment>
<feature type="domain" description="Aminotransferase class I/classII large" evidence="7">
    <location>
        <begin position="24"/>
        <end position="344"/>
    </location>
</feature>
<keyword evidence="9" id="KW-1185">Reference proteome</keyword>
<dbReference type="HAMAP" id="MF_01513">
    <property type="entry name" value="Phe_aminotrans_2"/>
    <property type="match status" value="1"/>
</dbReference>
<dbReference type="EC" id="2.6.1.57" evidence="6"/>
<comment type="function">
    <text evidence="6">Aminotransferase that catalyzes the conversion of aromatic amino acids and 2-oxoglutarate into corresponding aromatic oxo acids and L-glutamate.</text>
</comment>
<dbReference type="GO" id="GO:0030170">
    <property type="term" value="F:pyridoxal phosphate binding"/>
    <property type="evidence" value="ECO:0007669"/>
    <property type="project" value="UniProtKB-UniRule"/>
</dbReference>
<evidence type="ECO:0000256" key="6">
    <source>
        <dbReference type="HAMAP-Rule" id="MF_01513"/>
    </source>
</evidence>
<dbReference type="InterPro" id="IPR001917">
    <property type="entry name" value="Aminotrans_II_pyridoxalP_BS"/>
</dbReference>
<keyword evidence="3 6" id="KW-0032">Aminotransferase</keyword>
<dbReference type="HAMAP" id="MF_01023">
    <property type="entry name" value="HisC_aminotrans_2"/>
    <property type="match status" value="1"/>
</dbReference>
<dbReference type="InterPro" id="IPR015421">
    <property type="entry name" value="PyrdxlP-dep_Trfase_major"/>
</dbReference>
<dbReference type="InterPro" id="IPR015424">
    <property type="entry name" value="PyrdxlP-dep_Trfase"/>
</dbReference>